<dbReference type="RefSeq" id="WP_127829409.1">
    <property type="nucleotide sequence ID" value="NZ_RZYA01000008.1"/>
</dbReference>
<evidence type="ECO:0000313" key="2">
    <source>
        <dbReference type="Proteomes" id="UP000283128"/>
    </source>
</evidence>
<dbReference type="AlphaFoldDB" id="A0A437PLG0"/>
<sequence length="159" mass="16837">MRLVLRANAHRQVAAGCREVAASPDTPRREPWQWHVRLLTDAEARSGKPPSAIRVAEALPGGVTLEVCADSGSATPAVEVVDPSGSPAVDREEDELVVLIASGGRVLVEDRHLLADADAMVLEGDDPLRVSLRRPDGSDSRVAVVRFGAAGRGPLAWVP</sequence>
<name>A0A437PLG0_9ACTN</name>
<dbReference type="OrthoDB" id="4166358at2"/>
<dbReference type="Proteomes" id="UP000283128">
    <property type="component" value="Unassembled WGS sequence"/>
</dbReference>
<gene>
    <name evidence="1" type="ORF">EOT10_18910</name>
</gene>
<accession>A0A437PLG0</accession>
<protein>
    <recommendedName>
        <fullName evidence="3">HutD family protein</fullName>
    </recommendedName>
</protein>
<evidence type="ECO:0000313" key="1">
    <source>
        <dbReference type="EMBL" id="RVU23125.1"/>
    </source>
</evidence>
<evidence type="ECO:0008006" key="3">
    <source>
        <dbReference type="Google" id="ProtNLM"/>
    </source>
</evidence>
<keyword evidence="2" id="KW-1185">Reference proteome</keyword>
<comment type="caution">
    <text evidence="1">The sequence shown here is derived from an EMBL/GenBank/DDBJ whole genome shotgun (WGS) entry which is preliminary data.</text>
</comment>
<organism evidence="1 2">
    <name type="scientific">Streptomyces antnestii</name>
    <dbReference type="NCBI Taxonomy" id="2494256"/>
    <lineage>
        <taxon>Bacteria</taxon>
        <taxon>Bacillati</taxon>
        <taxon>Actinomycetota</taxon>
        <taxon>Actinomycetes</taxon>
        <taxon>Kitasatosporales</taxon>
        <taxon>Streptomycetaceae</taxon>
        <taxon>Streptomyces</taxon>
    </lineage>
</organism>
<proteinExistence type="predicted"/>
<dbReference type="EMBL" id="RZYA01000008">
    <property type="protein sequence ID" value="RVU23125.1"/>
    <property type="molecule type" value="Genomic_DNA"/>
</dbReference>
<reference evidence="1 2" key="1">
    <citation type="submission" date="2019-01" db="EMBL/GenBank/DDBJ databases">
        <title>Genome sequences of Streptomyces and Rhizobium isolates collected from root and soil.</title>
        <authorList>
            <person name="Chhettri S."/>
            <person name="Sevigny J.L."/>
            <person name="Sen A."/>
            <person name="Ennis N."/>
            <person name="Tisa L."/>
        </authorList>
    </citation>
    <scope>NUCLEOTIDE SEQUENCE [LARGE SCALE GENOMIC DNA]</scope>
    <source>
        <strain evidence="1 2">San01</strain>
    </source>
</reference>